<feature type="coiled-coil region" evidence="1">
    <location>
        <begin position="142"/>
        <end position="183"/>
    </location>
</feature>
<dbReference type="Pfam" id="PF25095">
    <property type="entry name" value="C2H2-zf_KIN17"/>
    <property type="match status" value="1"/>
</dbReference>
<dbReference type="OMA" id="RMTDFIE"/>
<dbReference type="SUPFAM" id="SSF57667">
    <property type="entry name" value="beta-beta-alpha zinc fingers"/>
    <property type="match status" value="1"/>
</dbReference>
<dbReference type="SMART" id="SM01253">
    <property type="entry name" value="Kin17_mid"/>
    <property type="match status" value="1"/>
</dbReference>
<dbReference type="Pfam" id="PF18131">
    <property type="entry name" value="KN17_SH3"/>
    <property type="match status" value="1"/>
</dbReference>
<organism evidence="4 5">
    <name type="scientific">Anaeramoeba ignava</name>
    <name type="common">Anaerobic marine amoeba</name>
    <dbReference type="NCBI Taxonomy" id="1746090"/>
    <lineage>
        <taxon>Eukaryota</taxon>
        <taxon>Metamonada</taxon>
        <taxon>Anaeramoebidae</taxon>
        <taxon>Anaeramoeba</taxon>
    </lineage>
</organism>
<evidence type="ECO:0000256" key="2">
    <source>
        <dbReference type="SAM" id="MobiDB-lite"/>
    </source>
</evidence>
<accession>A0A9Q0R5M9</accession>
<dbReference type="InterPro" id="IPR056767">
    <property type="entry name" value="C2H2-Znf_KIN17"/>
</dbReference>
<dbReference type="GO" id="GO:0006260">
    <property type="term" value="P:DNA replication"/>
    <property type="evidence" value="ECO:0007669"/>
    <property type="project" value="TreeGrafter"/>
</dbReference>
<keyword evidence="5" id="KW-1185">Reference proteome</keyword>
<name>A0A9Q0R5M9_ANAIG</name>
<dbReference type="Pfam" id="PF10357">
    <property type="entry name" value="WH_KIN17"/>
    <property type="match status" value="1"/>
</dbReference>
<dbReference type="AlphaFoldDB" id="A0A9Q0R5M9"/>
<evidence type="ECO:0000256" key="1">
    <source>
        <dbReference type="SAM" id="Coils"/>
    </source>
</evidence>
<dbReference type="PANTHER" id="PTHR12805">
    <property type="entry name" value="KIN17 KIN, ANTIGENIC DETERMINANT OF RECA PROTEIN HOMOLOG"/>
    <property type="match status" value="1"/>
</dbReference>
<dbReference type="Gene3D" id="2.30.30.140">
    <property type="match status" value="1"/>
</dbReference>
<feature type="region of interest" description="Disordered" evidence="2">
    <location>
        <begin position="216"/>
        <end position="269"/>
    </location>
</feature>
<dbReference type="InterPro" id="IPR036236">
    <property type="entry name" value="Znf_C2H2_sf"/>
</dbReference>
<dbReference type="Proteomes" id="UP001149090">
    <property type="component" value="Unassembled WGS sequence"/>
</dbReference>
<proteinExistence type="predicted"/>
<dbReference type="GO" id="GO:0006974">
    <property type="term" value="P:DNA damage response"/>
    <property type="evidence" value="ECO:0007669"/>
    <property type="project" value="TreeGrafter"/>
</dbReference>
<dbReference type="InterPro" id="IPR041330">
    <property type="entry name" value="KN17_SH3"/>
</dbReference>
<dbReference type="InterPro" id="IPR019447">
    <property type="entry name" value="DNA/RNA-bd_Kin17_WH-like_dom"/>
</dbReference>
<dbReference type="InterPro" id="IPR037321">
    <property type="entry name" value="KIN17-like"/>
</dbReference>
<dbReference type="EMBL" id="JAPDFW010000136">
    <property type="protein sequence ID" value="KAJ5066929.1"/>
    <property type="molecule type" value="Genomic_DNA"/>
</dbReference>
<evidence type="ECO:0000313" key="5">
    <source>
        <dbReference type="Proteomes" id="UP001149090"/>
    </source>
</evidence>
<comment type="caution">
    <text evidence="4">The sequence shown here is derived from an EMBL/GenBank/DDBJ whole genome shotgun (WGS) entry which is preliminary data.</text>
</comment>
<dbReference type="Gene3D" id="1.10.10.2030">
    <property type="entry name" value="DNA/RNA-binding protein Kin17, conserved domain"/>
    <property type="match status" value="1"/>
</dbReference>
<dbReference type="PANTHER" id="PTHR12805:SF0">
    <property type="entry name" value="DNA_RNA-BINDING PROTEIN KIN17"/>
    <property type="match status" value="1"/>
</dbReference>
<gene>
    <name evidence="4" type="ORF">M0811_03273</name>
</gene>
<dbReference type="OrthoDB" id="10266249at2759"/>
<feature type="region of interest" description="Disordered" evidence="2">
    <location>
        <begin position="281"/>
        <end position="303"/>
    </location>
</feature>
<dbReference type="InterPro" id="IPR038254">
    <property type="entry name" value="KIN17_WH-like_sf"/>
</dbReference>
<protein>
    <submittedName>
        <fullName evidence="4">DNA/RNA-binding protein kin17</fullName>
    </submittedName>
</protein>
<evidence type="ECO:0000259" key="3">
    <source>
        <dbReference type="SMART" id="SM01253"/>
    </source>
</evidence>
<keyword evidence="1" id="KW-0175">Coiled coil</keyword>
<dbReference type="GO" id="GO:0005634">
    <property type="term" value="C:nucleus"/>
    <property type="evidence" value="ECO:0007669"/>
    <property type="project" value="TreeGrafter"/>
</dbReference>
<evidence type="ECO:0000313" key="4">
    <source>
        <dbReference type="EMBL" id="KAJ5066929.1"/>
    </source>
</evidence>
<dbReference type="GO" id="GO:0003690">
    <property type="term" value="F:double-stranded DNA binding"/>
    <property type="evidence" value="ECO:0007669"/>
    <property type="project" value="TreeGrafter"/>
</dbReference>
<reference evidence="4" key="1">
    <citation type="submission" date="2022-10" db="EMBL/GenBank/DDBJ databases">
        <title>Novel sulphate-reducing endosymbionts in the free-living metamonad Anaeramoeba.</title>
        <authorList>
            <person name="Jerlstrom-Hultqvist J."/>
            <person name="Cepicka I."/>
            <person name="Gallot-Lavallee L."/>
            <person name="Salas-Leiva D."/>
            <person name="Curtis B.A."/>
            <person name="Zahonova K."/>
            <person name="Pipaliya S."/>
            <person name="Dacks J."/>
            <person name="Roger A.J."/>
        </authorList>
    </citation>
    <scope>NUCLEOTIDE SEQUENCE</scope>
    <source>
        <strain evidence="4">BMAN</strain>
    </source>
</reference>
<feature type="compositionally biased region" description="Basic and acidic residues" evidence="2">
    <location>
        <begin position="226"/>
        <end position="269"/>
    </location>
</feature>
<sequence length="417" mass="49187">MSKHKELTPKQISKQIKAKGLQKLKFYCEMCQKQCRDANGFKCHCNSEGHRRMMSLASENPDKIIAENSRIFEKTFMSLLKTRFRNRKVLANHVYMEHIRDRRHTHMNSTRWTTLTGFIRYLGKTGKIKVEDEKDGLYIMYVNTDSEESKKLEKNKRKIENDLNDEERNLKLIKKRISQEKELEKQGLNKPQFLKQKKKEKISKFDGKIKLNIKKKKKAIQNEPLAKNKTEKKENNQEKEKQEEELRSKKTAKETNEFSEEKQVKFDEKELDPNDRELLNLLTMDDQEEQKEDREKEQEDVYEDDEQPWILENIIVRIKNNDVQNGEFYNKTGIIQNVIEKYIAEISVIENKAIIQIDQAELEPILPKLGELVLFIHGIQKGQKGKLISLGRENAKVEQENGIVLNVHKNQICKFAG</sequence>
<feature type="domain" description="DNA/RNA-binding protein Kin17 WH-like" evidence="3">
    <location>
        <begin position="52"/>
        <end position="178"/>
    </location>
</feature>